<dbReference type="Proteomes" id="UP000320300">
    <property type="component" value="Unassembled WGS sequence"/>
</dbReference>
<dbReference type="Gene3D" id="2.60.120.1560">
    <property type="match status" value="1"/>
</dbReference>
<dbReference type="SUPFAM" id="SSF56988">
    <property type="entry name" value="Anthrax protective antigen"/>
    <property type="match status" value="1"/>
</dbReference>
<dbReference type="Gene3D" id="2.160.20.10">
    <property type="entry name" value="Single-stranded right-handed beta-helix, Pectin lyase-like"/>
    <property type="match status" value="1"/>
</dbReference>
<dbReference type="InterPro" id="IPR022441">
    <property type="entry name" value="Para_beta_helix_rpt-2"/>
</dbReference>
<organism evidence="3 4">
    <name type="scientific">Pedobacter westerhofensis</name>
    <dbReference type="NCBI Taxonomy" id="425512"/>
    <lineage>
        <taxon>Bacteria</taxon>
        <taxon>Pseudomonadati</taxon>
        <taxon>Bacteroidota</taxon>
        <taxon>Sphingobacteriia</taxon>
        <taxon>Sphingobacteriales</taxon>
        <taxon>Sphingobacteriaceae</taxon>
        <taxon>Pedobacter</taxon>
    </lineage>
</organism>
<dbReference type="InterPro" id="IPR012334">
    <property type="entry name" value="Pectin_lyas_fold"/>
</dbReference>
<evidence type="ECO:0000256" key="1">
    <source>
        <dbReference type="ARBA" id="ARBA00022729"/>
    </source>
</evidence>
<dbReference type="EMBL" id="FXTN01000013">
    <property type="protein sequence ID" value="SMO96503.1"/>
    <property type="molecule type" value="Genomic_DNA"/>
</dbReference>
<dbReference type="AlphaFoldDB" id="A0A521FJW0"/>
<dbReference type="RefSeq" id="WP_185960578.1">
    <property type="nucleotide sequence ID" value="NZ_CBCSJO010000012.1"/>
</dbReference>
<dbReference type="PROSITE" id="PS51820">
    <property type="entry name" value="PA14"/>
    <property type="match status" value="1"/>
</dbReference>
<dbReference type="PANTHER" id="PTHR46769:SF2">
    <property type="entry name" value="FIBROCYSTIN-L ISOFORM 2 PRECURSOR-RELATED"/>
    <property type="match status" value="1"/>
</dbReference>
<evidence type="ECO:0000259" key="2">
    <source>
        <dbReference type="PROSITE" id="PS51820"/>
    </source>
</evidence>
<dbReference type="InterPro" id="IPR006626">
    <property type="entry name" value="PbH1"/>
</dbReference>
<keyword evidence="4" id="KW-1185">Reference proteome</keyword>
<dbReference type="InterPro" id="IPR037524">
    <property type="entry name" value="PA14/GLEYA"/>
</dbReference>
<keyword evidence="1" id="KW-0732">Signal</keyword>
<dbReference type="InterPro" id="IPR052387">
    <property type="entry name" value="Fibrocystin"/>
</dbReference>
<evidence type="ECO:0000313" key="4">
    <source>
        <dbReference type="Proteomes" id="UP000320300"/>
    </source>
</evidence>
<name>A0A521FJW0_9SPHI</name>
<dbReference type="SUPFAM" id="SSF51126">
    <property type="entry name" value="Pectin lyase-like"/>
    <property type="match status" value="1"/>
</dbReference>
<accession>A0A521FJW0</accession>
<dbReference type="SMART" id="SM00710">
    <property type="entry name" value="PbH1"/>
    <property type="match status" value="6"/>
</dbReference>
<feature type="domain" description="PA14" evidence="2">
    <location>
        <begin position="58"/>
        <end position="211"/>
    </location>
</feature>
<dbReference type="SMART" id="SM00758">
    <property type="entry name" value="PA14"/>
    <property type="match status" value="1"/>
</dbReference>
<proteinExistence type="predicted"/>
<protein>
    <submittedName>
        <fullName evidence="3">Parallel beta-helix repeat (Two copies)</fullName>
    </submittedName>
</protein>
<dbReference type="InterPro" id="IPR007742">
    <property type="entry name" value="NosD_dom"/>
</dbReference>
<evidence type="ECO:0000313" key="3">
    <source>
        <dbReference type="EMBL" id="SMO96503.1"/>
    </source>
</evidence>
<dbReference type="PANTHER" id="PTHR46769">
    <property type="entry name" value="POLYCYSTIC KIDNEY AND HEPATIC DISEASE 1 (AUTOSOMAL RECESSIVE)-LIKE 1"/>
    <property type="match status" value="1"/>
</dbReference>
<dbReference type="InterPro" id="IPR011658">
    <property type="entry name" value="PA14_dom"/>
</dbReference>
<dbReference type="Pfam" id="PF07691">
    <property type="entry name" value="PA14"/>
    <property type="match status" value="1"/>
</dbReference>
<reference evidence="3 4" key="1">
    <citation type="submission" date="2017-05" db="EMBL/GenBank/DDBJ databases">
        <authorList>
            <person name="Varghese N."/>
            <person name="Submissions S."/>
        </authorList>
    </citation>
    <scope>NUCLEOTIDE SEQUENCE [LARGE SCALE GENOMIC DNA]</scope>
    <source>
        <strain evidence="3 4">DSM 19036</strain>
    </source>
</reference>
<gene>
    <name evidence="3" type="ORF">SAMN06265348_113104</name>
</gene>
<dbReference type="Pfam" id="PF05048">
    <property type="entry name" value="NosD"/>
    <property type="match status" value="1"/>
</dbReference>
<dbReference type="NCBIfam" id="TIGR03804">
    <property type="entry name" value="para_beta_helix"/>
    <property type="match status" value="1"/>
</dbReference>
<dbReference type="InterPro" id="IPR011050">
    <property type="entry name" value="Pectin_lyase_fold/virulence"/>
</dbReference>
<sequence>MNSSLLTFQKFQYCFVFATLGISPVLVSCHKEIATNELQTVAGVMATSAANTAAIQNLATGSIGREVWNNNYGNDVAQIPLQTSPSVTTQITALEIPLNSGENYGERIRGYIQAPTTGSYTFWISADDAGEIWLSTDAQAVNKVKIAYTLSWNNSREWTKFASQKSKAITLQAGQKYYIEVLHKQGGGGGNLAVQWMLPGGTVESPVPGSRLAAYTEETPDPAYTSSAVIDLYGQHDITISGKAIAGGSAPLIKLTNCYNIHITGNRLSNAANVGIYLYNCNNITIDNNFFTKVSTGVYADHTQGGIIVNNNQFLNMQGPFPRGQFVQFNNVKGANSSISNNRGENIIGQSYAEDAISLYQSEGTAASPISVKGNWIRGGGPSASGGGIMLGDNGGGYLYASDNILVDPGQFGMAISGGHHITMVNNAVYGKQQSFTNVGIYVNDIGGWKTSDCKVTTNKVRYFNKDNYQNNAWLSPNSIKPEGWDANLWGAALDAAILPSVIITKK</sequence>